<gene>
    <name evidence="1" type="ORF">BN5_3874</name>
</gene>
<dbReference type="OrthoDB" id="6902878at2"/>
<sequence>MTTERPLKVLTEGLAVRLHDFNHAARQLQGLGVRLLQILPNENRLQVSPEDARWLLSNRRLDGFTRSRSAGSTRYTAQFEGVTLAWIEPISYRDFIRNTLH</sequence>
<organism evidence="1 2">
    <name type="scientific">Ectopseudomonas oleovorans (strain CECT 5344)</name>
    <name type="common">Pseudomonas pseudoalcaligenes</name>
    <dbReference type="NCBI Taxonomy" id="1182590"/>
    <lineage>
        <taxon>Bacteria</taxon>
        <taxon>Pseudomonadati</taxon>
        <taxon>Pseudomonadota</taxon>
        <taxon>Gammaproteobacteria</taxon>
        <taxon>Pseudomonadales</taxon>
        <taxon>Pseudomonadaceae</taxon>
        <taxon>Ectopseudomonas</taxon>
    </lineage>
</organism>
<dbReference type="AlphaFoldDB" id="W6R7P9"/>
<dbReference type="EMBL" id="HG916826">
    <property type="protein sequence ID" value="CDM42416.1"/>
    <property type="molecule type" value="Genomic_DNA"/>
</dbReference>
<dbReference type="HOGENOM" id="CLU_2289189_0_0_6"/>
<evidence type="ECO:0000313" key="2">
    <source>
        <dbReference type="Proteomes" id="UP000032841"/>
    </source>
</evidence>
<dbReference type="eggNOG" id="ENOG5031HFF">
    <property type="taxonomic scope" value="Bacteria"/>
</dbReference>
<protein>
    <submittedName>
        <fullName evidence="1">Uncharacterized protein</fullName>
    </submittedName>
</protein>
<accession>W6R7P9</accession>
<name>W6R7P9_ECTO5</name>
<evidence type="ECO:0000313" key="1">
    <source>
        <dbReference type="EMBL" id="CDM42416.1"/>
    </source>
</evidence>
<dbReference type="RefSeq" id="WP_003463709.1">
    <property type="nucleotide sequence ID" value="NZ_HG916826.1"/>
</dbReference>
<dbReference type="Proteomes" id="UP000032841">
    <property type="component" value="Chromosome"/>
</dbReference>
<reference evidence="1 2" key="1">
    <citation type="submission" date="2013-11" db="EMBL/GenBank/DDBJ databases">
        <title>Complete genome sequence of the cyanide-degrading bacterium Pseudomonas pseudoalcaligenes CECT 5344.</title>
        <authorList>
            <person name="Wibberg D."/>
            <person name="Puehler A."/>
            <person name="Schlueter A."/>
        </authorList>
    </citation>
    <scope>NUCLEOTIDE SEQUENCE [LARGE SCALE GENOMIC DNA]</scope>
    <source>
        <strain evidence="2">CECT 5344</strain>
    </source>
</reference>
<dbReference type="KEGG" id="ppse:BN5_3874"/>
<proteinExistence type="predicted"/>